<dbReference type="AlphaFoldDB" id="A0A0C9U413"/>
<evidence type="ECO:0000313" key="2">
    <source>
        <dbReference type="Proteomes" id="UP000054279"/>
    </source>
</evidence>
<reference evidence="1 2" key="1">
    <citation type="submission" date="2014-06" db="EMBL/GenBank/DDBJ databases">
        <title>Evolutionary Origins and Diversification of the Mycorrhizal Mutualists.</title>
        <authorList>
            <consortium name="DOE Joint Genome Institute"/>
            <consortium name="Mycorrhizal Genomics Consortium"/>
            <person name="Kohler A."/>
            <person name="Kuo A."/>
            <person name="Nagy L.G."/>
            <person name="Floudas D."/>
            <person name="Copeland A."/>
            <person name="Barry K.W."/>
            <person name="Cichocki N."/>
            <person name="Veneault-Fourrey C."/>
            <person name="LaButti K."/>
            <person name="Lindquist E.A."/>
            <person name="Lipzen A."/>
            <person name="Lundell T."/>
            <person name="Morin E."/>
            <person name="Murat C."/>
            <person name="Riley R."/>
            <person name="Ohm R."/>
            <person name="Sun H."/>
            <person name="Tunlid A."/>
            <person name="Henrissat B."/>
            <person name="Grigoriev I.V."/>
            <person name="Hibbett D.S."/>
            <person name="Martin F."/>
        </authorList>
    </citation>
    <scope>NUCLEOTIDE SEQUENCE [LARGE SCALE GENOMIC DNA]</scope>
    <source>
        <strain evidence="1 2">SS14</strain>
    </source>
</reference>
<dbReference type="EMBL" id="KN837294">
    <property type="protein sequence ID" value="KIJ28919.1"/>
    <property type="molecule type" value="Genomic_DNA"/>
</dbReference>
<dbReference type="Proteomes" id="UP000054279">
    <property type="component" value="Unassembled WGS sequence"/>
</dbReference>
<sequence length="119" mass="13802">MANIMVLFSEMVDSDRNLGSYKDRMWCHPLLFSSPVKSVIGFWESNARLCINVAGYWIFLAAAEVLHKPLFWYDLRTTGHEFAYGKVNMDPKYNELPSWARGFWSMSVHLGITVEQYLS</sequence>
<keyword evidence="2" id="KW-1185">Reference proteome</keyword>
<proteinExistence type="predicted"/>
<accession>A0A0C9U413</accession>
<dbReference type="HOGENOM" id="CLU_012055_2_0_1"/>
<evidence type="ECO:0000313" key="1">
    <source>
        <dbReference type="EMBL" id="KIJ28919.1"/>
    </source>
</evidence>
<name>A0A0C9U413_SPHS4</name>
<organism evidence="1 2">
    <name type="scientific">Sphaerobolus stellatus (strain SS14)</name>
    <dbReference type="NCBI Taxonomy" id="990650"/>
    <lineage>
        <taxon>Eukaryota</taxon>
        <taxon>Fungi</taxon>
        <taxon>Dikarya</taxon>
        <taxon>Basidiomycota</taxon>
        <taxon>Agaricomycotina</taxon>
        <taxon>Agaricomycetes</taxon>
        <taxon>Phallomycetidae</taxon>
        <taxon>Geastrales</taxon>
        <taxon>Sphaerobolaceae</taxon>
        <taxon>Sphaerobolus</taxon>
    </lineage>
</organism>
<protein>
    <submittedName>
        <fullName evidence="1">Unplaced genomic scaffold SPHSTscaffold_219, whole genome shotgun sequence</fullName>
    </submittedName>
</protein>
<gene>
    <name evidence="1" type="ORF">M422DRAFT_269705</name>
</gene>